<dbReference type="InterPro" id="IPR026634">
    <property type="entry name" value="TPST-like"/>
</dbReference>
<dbReference type="SUPFAM" id="SSF48452">
    <property type="entry name" value="TPR-like"/>
    <property type="match status" value="1"/>
</dbReference>
<organism evidence="3 4">
    <name type="scientific">Pseudoalteromonas amylolytica</name>
    <dbReference type="NCBI Taxonomy" id="1859457"/>
    <lineage>
        <taxon>Bacteria</taxon>
        <taxon>Pseudomonadati</taxon>
        <taxon>Pseudomonadota</taxon>
        <taxon>Gammaproteobacteria</taxon>
        <taxon>Alteromonadales</taxon>
        <taxon>Pseudoalteromonadaceae</taxon>
        <taxon>Pseudoalteromonas</taxon>
    </lineage>
</organism>
<feature type="repeat" description="TPR" evidence="2">
    <location>
        <begin position="144"/>
        <end position="177"/>
    </location>
</feature>
<dbReference type="InterPro" id="IPR027417">
    <property type="entry name" value="P-loop_NTPase"/>
</dbReference>
<reference evidence="3 4" key="1">
    <citation type="submission" date="2016-09" db="EMBL/GenBank/DDBJ databases">
        <title>Pseudoalteromonas amylolytica sp. nov., isolated from the surface seawater.</title>
        <authorList>
            <person name="Wu Y.-H."/>
            <person name="Cheng H."/>
            <person name="Jin X.-B."/>
            <person name="Wang C.-S."/>
            <person name="Xu X.-W."/>
        </authorList>
    </citation>
    <scope>NUCLEOTIDE SEQUENCE [LARGE SCALE GENOMIC DNA]</scope>
    <source>
        <strain evidence="3 4">JW1</strain>
    </source>
</reference>
<dbReference type="EMBL" id="MKJU01000035">
    <property type="protein sequence ID" value="OHU87080.1"/>
    <property type="molecule type" value="Genomic_DNA"/>
</dbReference>
<protein>
    <submittedName>
        <fullName evidence="3">Protein-tyrosine sulfotransferase</fullName>
    </submittedName>
</protein>
<dbReference type="AlphaFoldDB" id="A0A1S1MK95"/>
<dbReference type="OrthoDB" id="9815894at2"/>
<dbReference type="RefSeq" id="WP_070987524.1">
    <property type="nucleotide sequence ID" value="NZ_MKJU01000035.1"/>
</dbReference>
<dbReference type="SMART" id="SM00028">
    <property type="entry name" value="TPR"/>
    <property type="match status" value="4"/>
</dbReference>
<keyword evidence="1 3" id="KW-0808">Transferase</keyword>
<evidence type="ECO:0000313" key="3">
    <source>
        <dbReference type="EMBL" id="OHU87080.1"/>
    </source>
</evidence>
<proteinExistence type="predicted"/>
<dbReference type="PROSITE" id="PS50005">
    <property type="entry name" value="TPR"/>
    <property type="match status" value="1"/>
</dbReference>
<gene>
    <name evidence="3" type="ORF">BET10_00230</name>
</gene>
<dbReference type="Gene3D" id="1.25.40.10">
    <property type="entry name" value="Tetratricopeptide repeat domain"/>
    <property type="match status" value="2"/>
</dbReference>
<accession>A0A1S1MK95</accession>
<evidence type="ECO:0000313" key="4">
    <source>
        <dbReference type="Proteomes" id="UP000179786"/>
    </source>
</evidence>
<dbReference type="Pfam" id="PF13181">
    <property type="entry name" value="TPR_8"/>
    <property type="match status" value="2"/>
</dbReference>
<dbReference type="PANTHER" id="PTHR12788">
    <property type="entry name" value="PROTEIN-TYROSINE SULFOTRANSFERASE 2"/>
    <property type="match status" value="1"/>
</dbReference>
<sequence>MTLNATHLHQQAITALNQGQIKQAHQYLVQLIQTTPEDTREHADGYFLMAMINVQVGQIKKAIKLIEKAKGLRQRFEYSIHLAKCYALDGQLNQAKTLALSIAVEDLTSALDADTLGVTLSHIGLHDYALLCYQKALELNATQPQFFYNYGVCCKFLGLFDKAKAAFEQAIKLEPAHHQAHFALSDLTKVNESNNHILRLKSVFTRLEHPDAKLHIGHALAKEYQDLKQYDLAFEALKQGKVSKLQQARFDDNASEQLFDLLYRLSHQTKSDAPLGADTKEPIFVLGMPRSGTTLVERILSSHSDVTSAGELQDFGIVTKRLSQTTTPHVLDEATLKAAYECDFKQLGQDYLDATRVVTGQSCHFVDKLPFNFFYVDLIRKALPNAKIICLLRNPLDTCIGNYRQLFTINNPYYRYSLDLMDTAKFYTRFYKLMHHWQALHGSYFKLLEYEQLVAQPEQHIRALLDYCQLPWQKQCLDFHLNDAPVSTASKVQVRQPLNTKSIGRWKNFSPYLDEVKAYFDKHAIPY</sequence>
<comment type="caution">
    <text evidence="3">The sequence shown here is derived from an EMBL/GenBank/DDBJ whole genome shotgun (WGS) entry which is preliminary data.</text>
</comment>
<evidence type="ECO:0000256" key="2">
    <source>
        <dbReference type="PROSITE-ProRule" id="PRU00339"/>
    </source>
</evidence>
<dbReference type="SUPFAM" id="SSF52540">
    <property type="entry name" value="P-loop containing nucleoside triphosphate hydrolases"/>
    <property type="match status" value="1"/>
</dbReference>
<keyword evidence="4" id="KW-1185">Reference proteome</keyword>
<dbReference type="Proteomes" id="UP000179786">
    <property type="component" value="Unassembled WGS sequence"/>
</dbReference>
<dbReference type="InterPro" id="IPR011990">
    <property type="entry name" value="TPR-like_helical_dom_sf"/>
</dbReference>
<dbReference type="STRING" id="1859457.BET10_00230"/>
<name>A0A1S1MK95_9GAMM</name>
<dbReference type="PANTHER" id="PTHR12788:SF10">
    <property type="entry name" value="PROTEIN-TYROSINE SULFOTRANSFERASE"/>
    <property type="match status" value="1"/>
</dbReference>
<dbReference type="GO" id="GO:0008476">
    <property type="term" value="F:protein-tyrosine sulfotransferase activity"/>
    <property type="evidence" value="ECO:0007669"/>
    <property type="project" value="InterPro"/>
</dbReference>
<dbReference type="Pfam" id="PF13469">
    <property type="entry name" value="Sulfotransfer_3"/>
    <property type="match status" value="1"/>
</dbReference>
<keyword evidence="2" id="KW-0802">TPR repeat</keyword>
<dbReference type="Gene3D" id="3.40.50.300">
    <property type="entry name" value="P-loop containing nucleotide triphosphate hydrolases"/>
    <property type="match status" value="1"/>
</dbReference>
<evidence type="ECO:0000256" key="1">
    <source>
        <dbReference type="ARBA" id="ARBA00022679"/>
    </source>
</evidence>
<dbReference type="InterPro" id="IPR019734">
    <property type="entry name" value="TPR_rpt"/>
</dbReference>